<reference evidence="1" key="1">
    <citation type="submission" date="2013-08" db="EMBL/GenBank/DDBJ databases">
        <authorList>
            <person name="Durkin A.S."/>
            <person name="Haft D.R."/>
            <person name="McCorrison J."/>
            <person name="Torralba M."/>
            <person name="Gillis M."/>
            <person name="Haft D.H."/>
            <person name="Methe B."/>
            <person name="Sutton G."/>
            <person name="Nelson K.E."/>
        </authorList>
    </citation>
    <scope>NUCLEOTIDE SEQUENCE [LARGE SCALE GENOMIC DNA]</scope>
    <source>
        <strain evidence="1">F0233</strain>
    </source>
</reference>
<evidence type="ECO:0000313" key="1">
    <source>
        <dbReference type="EMBL" id="ERK54461.1"/>
    </source>
</evidence>
<dbReference type="EMBL" id="ACVN02000215">
    <property type="protein sequence ID" value="ERK54461.1"/>
    <property type="molecule type" value="Genomic_DNA"/>
</dbReference>
<name>U2QDI5_9ACTN</name>
<dbReference type="RefSeq" id="WP_021797956.1">
    <property type="nucleotide sequence ID" value="NZ_ACVN02000215.1"/>
</dbReference>
<dbReference type="AlphaFoldDB" id="U2QDI5"/>
<protein>
    <submittedName>
        <fullName evidence="1">PF13830 domain protein</fullName>
    </submittedName>
</protein>
<dbReference type="Proteomes" id="UP000017052">
    <property type="component" value="Unassembled WGS sequence"/>
</dbReference>
<dbReference type="GeneID" id="95360856"/>
<dbReference type="Pfam" id="PF13830">
    <property type="entry name" value="DUF4192"/>
    <property type="match status" value="1"/>
</dbReference>
<dbReference type="OrthoDB" id="3264463at2"/>
<gene>
    <name evidence="1" type="ORF">HMPREF0682_0636</name>
</gene>
<sequence length="314" mass="33633">MTATTALDRFTVGSCEDLLALIPYLIGYEPDEALLVMTHCDGAVAQSSCMSRALVDEPDSLTPIIGSMRAATPGSEFIVVGYGPPEWADAAVMTVRQELRPGEMLCCLVVTDRLFWDVGAGEVPGLAPGHEFDPSTSPVAVQAIASGMSAYASRDELVAVVAGPGDPGPDEAAAWDVACECLGWPPGRQRAFVDDCLADAVEAGRRLDRERLRRLCVLAGGPMRRHVMVRTGLDEDDPAAYEQLWADAVTIAPARWAPPVLGLLGIASWRRGGGALLSEVIARLEALDPASGMILVLTDLRTRRPPRGRRRPHR</sequence>
<dbReference type="InterPro" id="IPR025447">
    <property type="entry name" value="DUF4192"/>
</dbReference>
<evidence type="ECO:0000313" key="2">
    <source>
        <dbReference type="Proteomes" id="UP000017052"/>
    </source>
</evidence>
<comment type="caution">
    <text evidence="1">The sequence shown here is derived from an EMBL/GenBank/DDBJ whole genome shotgun (WGS) entry which is preliminary data.</text>
</comment>
<proteinExistence type="predicted"/>
<organism evidence="1 2">
    <name type="scientific">Propionibacterium acidifaciens F0233</name>
    <dbReference type="NCBI Taxonomy" id="553198"/>
    <lineage>
        <taxon>Bacteria</taxon>
        <taxon>Bacillati</taxon>
        <taxon>Actinomycetota</taxon>
        <taxon>Actinomycetes</taxon>
        <taxon>Propionibacteriales</taxon>
        <taxon>Propionibacteriaceae</taxon>
        <taxon>Propionibacterium</taxon>
    </lineage>
</organism>
<accession>U2QDI5</accession>
<keyword evidence="2" id="KW-1185">Reference proteome</keyword>